<accession>A0A7T7M9S4</accession>
<name>A0A7T7M9S4_9ACTO</name>
<feature type="region of interest" description="Disordered" evidence="1">
    <location>
        <begin position="85"/>
        <end position="106"/>
    </location>
</feature>
<protein>
    <submittedName>
        <fullName evidence="2">Uncharacterized protein</fullName>
    </submittedName>
</protein>
<dbReference type="KEGG" id="awe:JG540_01100"/>
<evidence type="ECO:0000256" key="1">
    <source>
        <dbReference type="SAM" id="MobiDB-lite"/>
    </source>
</evidence>
<evidence type="ECO:0000313" key="3">
    <source>
        <dbReference type="Proteomes" id="UP000595895"/>
    </source>
</evidence>
<dbReference type="EMBL" id="CP066802">
    <property type="protein sequence ID" value="QQM67533.1"/>
    <property type="molecule type" value="Genomic_DNA"/>
</dbReference>
<keyword evidence="3" id="KW-1185">Reference proteome</keyword>
<gene>
    <name evidence="2" type="ORF">JG540_01100</name>
</gene>
<dbReference type="RefSeq" id="WP_200276198.1">
    <property type="nucleotide sequence ID" value="NZ_CP066802.1"/>
</dbReference>
<dbReference type="Proteomes" id="UP000595895">
    <property type="component" value="Chromosome"/>
</dbReference>
<feature type="compositionally biased region" description="Basic and acidic residues" evidence="1">
    <location>
        <begin position="89"/>
        <end position="98"/>
    </location>
</feature>
<proteinExistence type="predicted"/>
<reference evidence="2 3" key="1">
    <citation type="submission" date="2020-12" db="EMBL/GenBank/DDBJ databases">
        <authorList>
            <person name="Zhou J."/>
        </authorList>
    </citation>
    <scope>NUCLEOTIDE SEQUENCE [LARGE SCALE GENOMIC DNA]</scope>
    <source>
        <strain evidence="2 3">CCUG 61299</strain>
    </source>
</reference>
<sequence>MVLVTVLVVALGAAGGAAYLVLRGEPVKNVTLSFTSPREGFSEQWFNGSKQIWSLDADSAAEEADNIWVDSVGDWLIREYTTPPGGESRWVKERKENPEVAAPPSSQYTTSVEVYSTKSGQPELQWRNTFPGEAADIAVWRSQLLIGNQLIDLDTQKVKTAPWSLDAASFVTGQGILVCEQNSCAMWKDLDVKVWEQTMPIEGQVVLNKYNQVGDYVVIWNGSIGDARTAVLDLVTGEAQVARDAEWDAEGYGASPYPWPKPLADGWYTAQNYVKRVDNEIKDFVHYCFYDVDGSLLESFDVLEDNDFRVYPWSPTDFTREQARKWLRDGDTTWAAGTVSISPTDTECRSVTVGGRDIDLGEKNTFVQKNKDGKCKPVGRLVALNISGSGPVVALRYSDPNTGGFIMTDIRNGRTAEKVEIGSYIRHTMHDQTMLVVAKKGKVTAYRPA</sequence>
<dbReference type="AlphaFoldDB" id="A0A7T7M9S4"/>
<evidence type="ECO:0000313" key="2">
    <source>
        <dbReference type="EMBL" id="QQM67533.1"/>
    </source>
</evidence>
<organism evidence="2 3">
    <name type="scientific">Actinomyces weissii</name>
    <dbReference type="NCBI Taxonomy" id="675090"/>
    <lineage>
        <taxon>Bacteria</taxon>
        <taxon>Bacillati</taxon>
        <taxon>Actinomycetota</taxon>
        <taxon>Actinomycetes</taxon>
        <taxon>Actinomycetales</taxon>
        <taxon>Actinomycetaceae</taxon>
        <taxon>Actinomyces</taxon>
    </lineage>
</organism>